<reference evidence="2" key="1">
    <citation type="journal article" date="2021" name="PeerJ">
        <title>Extensive microbial diversity within the chicken gut microbiome revealed by metagenomics and culture.</title>
        <authorList>
            <person name="Gilroy R."/>
            <person name="Ravi A."/>
            <person name="Getino M."/>
            <person name="Pursley I."/>
            <person name="Horton D.L."/>
            <person name="Alikhan N.F."/>
            <person name="Baker D."/>
            <person name="Gharbi K."/>
            <person name="Hall N."/>
            <person name="Watson M."/>
            <person name="Adriaenssens E.M."/>
            <person name="Foster-Nyarko E."/>
            <person name="Jarju S."/>
            <person name="Secka A."/>
            <person name="Antonio M."/>
            <person name="Oren A."/>
            <person name="Chaudhuri R.R."/>
            <person name="La Ragione R."/>
            <person name="Hildebrand F."/>
            <person name="Pallen M.J."/>
        </authorList>
    </citation>
    <scope>NUCLEOTIDE SEQUENCE</scope>
    <source>
        <strain evidence="2">ChiHjej9B8-1298</strain>
    </source>
</reference>
<dbReference type="PANTHER" id="PTHR30595">
    <property type="entry name" value="GLPR-RELATED TRANSCRIPTIONAL REPRESSOR"/>
    <property type="match status" value="1"/>
</dbReference>
<gene>
    <name evidence="2" type="ORF">H9814_01020</name>
</gene>
<organism evidence="2 3">
    <name type="scientific">Candidatus Bacteroides merdigallinarum</name>
    <dbReference type="NCBI Taxonomy" id="2838473"/>
    <lineage>
        <taxon>Bacteria</taxon>
        <taxon>Pseudomonadati</taxon>
        <taxon>Bacteroidota</taxon>
        <taxon>Bacteroidia</taxon>
        <taxon>Bacteroidales</taxon>
        <taxon>Bacteroidaceae</taxon>
        <taxon>Bacteroides</taxon>
    </lineage>
</organism>
<feature type="domain" description="Schlafen AlbA-2" evidence="1">
    <location>
        <begin position="24"/>
        <end position="151"/>
    </location>
</feature>
<proteinExistence type="predicted"/>
<dbReference type="EMBL" id="DXBX01000007">
    <property type="protein sequence ID" value="HIZ32117.1"/>
    <property type="molecule type" value="Genomic_DNA"/>
</dbReference>
<evidence type="ECO:0000259" key="1">
    <source>
        <dbReference type="Pfam" id="PF04326"/>
    </source>
</evidence>
<dbReference type="InterPro" id="IPR007421">
    <property type="entry name" value="Schlafen_AlbA_2_dom"/>
</dbReference>
<comment type="caution">
    <text evidence="2">The sequence shown here is derived from an EMBL/GenBank/DDBJ whole genome shotgun (WGS) entry which is preliminary data.</text>
</comment>
<dbReference type="Pfam" id="PF04326">
    <property type="entry name" value="SLFN_AlbA_2"/>
    <property type="match status" value="1"/>
</dbReference>
<dbReference type="PANTHER" id="PTHR30595:SF6">
    <property type="entry name" value="SCHLAFEN ALBA-2 DOMAIN-CONTAINING PROTEIN"/>
    <property type="match status" value="1"/>
</dbReference>
<dbReference type="Pfam" id="PF13749">
    <property type="entry name" value="HATPase_c_4"/>
    <property type="match status" value="1"/>
</dbReference>
<accession>A0A9D2E787</accession>
<dbReference type="Gene3D" id="3.30.950.30">
    <property type="entry name" value="Schlafen, AAA domain"/>
    <property type="match status" value="1"/>
</dbReference>
<reference evidence="2" key="2">
    <citation type="submission" date="2021-04" db="EMBL/GenBank/DDBJ databases">
        <authorList>
            <person name="Gilroy R."/>
        </authorList>
    </citation>
    <scope>NUCLEOTIDE SEQUENCE</scope>
    <source>
        <strain evidence="2">ChiHjej9B8-1298</strain>
    </source>
</reference>
<dbReference type="Gene3D" id="3.30.565.60">
    <property type="match status" value="1"/>
</dbReference>
<dbReference type="InterPro" id="IPR038475">
    <property type="entry name" value="RecG_C_sf"/>
</dbReference>
<evidence type="ECO:0000313" key="3">
    <source>
        <dbReference type="Proteomes" id="UP000824028"/>
    </source>
</evidence>
<sequence length="604" mass="69015">MSTSRDISEWDVAEYINTIITLDESVDLEFKTASGGFPKSLWETYSAFANTDGGIIVLGIREKNGCLQVEGLTPEQILQYKKQFWNDINNPDCVNYNLLVDKDVMEGEYEGKKLLLIRVPRATRSQRPVYCTGNPFRGHTYKRNNEGDYKCTNEEVRRMLADADDIHPQDARILTNYSIDDIDALSLKQYRQYFTSRQPAHPWLALTDIELLEKLGGYRKDRELNIEGFTLAGILMFGKTESITDPACVADYFPDFREYLGDESMSRWSDRICPDGTWEANLFQFYRRVYGRLVAILPKPFHLEQGIRRDDLPTHIAIREALVNSLIHCDYSEKGSIVIEQWKNKLLFCNPGTLLVSRNQYYAGGESVCRNKSLQKMFMMIGFSEKAGSGVNKIMQGWQTANWASPFVKELNRPNKVELTLPLVSLFPQDIHDALIQTFGSERINNLRQEPLLALATCFAEGSTNNDRLQHLLNMHPSDITAMLRTLCTDGFLFSDGKGRGTIYQVNMQSTENVASSEANVASSKANVASNFAKKRLPYEEITKLICSVATDYLFLEEIATAVGRNVRYLNNRIIPRMIEEQKLERLYPDIPNHPKQKYKAKKQ</sequence>
<name>A0A9D2E787_9BACE</name>
<dbReference type="InterPro" id="IPR038461">
    <property type="entry name" value="Schlafen_AlbA_2_dom_sf"/>
</dbReference>
<dbReference type="Proteomes" id="UP000824028">
    <property type="component" value="Unassembled WGS sequence"/>
</dbReference>
<evidence type="ECO:0000313" key="2">
    <source>
        <dbReference type="EMBL" id="HIZ32117.1"/>
    </source>
</evidence>
<protein>
    <submittedName>
        <fullName evidence="2">DNA binding domain-containing protein</fullName>
    </submittedName>
</protein>
<dbReference type="AlphaFoldDB" id="A0A9D2E787"/>